<dbReference type="Proteomes" id="UP000184375">
    <property type="component" value="Unassembled WGS sequence"/>
</dbReference>
<evidence type="ECO:0000313" key="3">
    <source>
        <dbReference type="Proteomes" id="UP000184375"/>
    </source>
</evidence>
<keyword evidence="3" id="KW-1185">Reference proteome</keyword>
<gene>
    <name evidence="2" type="ORF">SAMN05660826_02332</name>
</gene>
<keyword evidence="1" id="KW-1133">Transmembrane helix</keyword>
<proteinExistence type="predicted"/>
<evidence type="ECO:0000313" key="2">
    <source>
        <dbReference type="EMBL" id="SHM91625.1"/>
    </source>
</evidence>
<dbReference type="AlphaFoldDB" id="A0A1M7ML81"/>
<organism evidence="2 3">
    <name type="scientific">Caldanaerovirga acetigignens</name>
    <dbReference type="NCBI Taxonomy" id="447595"/>
    <lineage>
        <taxon>Bacteria</taxon>
        <taxon>Bacillati</taxon>
        <taxon>Bacillota</taxon>
        <taxon>Clostridia</taxon>
        <taxon>Thermosediminibacterales</taxon>
        <taxon>Thermosediminibacteraceae</taxon>
        <taxon>Caldanaerovirga</taxon>
    </lineage>
</organism>
<feature type="transmembrane region" description="Helical" evidence="1">
    <location>
        <begin position="73"/>
        <end position="93"/>
    </location>
</feature>
<name>A0A1M7ML81_9FIRM</name>
<feature type="transmembrane region" description="Helical" evidence="1">
    <location>
        <begin position="7"/>
        <end position="26"/>
    </location>
</feature>
<sequence length="98" mass="11996">MHRRKINLIFLINLVLAFLILLLNYLKGPSILITEIPQKLKIWKTMQYWTWLLYAIAAGYFFYDYLCYKKCKIIEIFIIIFVVINIIAFFIIYRQFLY</sequence>
<accession>A0A1M7ML81</accession>
<keyword evidence="1" id="KW-0812">Transmembrane</keyword>
<keyword evidence="1" id="KW-0472">Membrane</keyword>
<evidence type="ECO:0000256" key="1">
    <source>
        <dbReference type="SAM" id="Phobius"/>
    </source>
</evidence>
<feature type="transmembrane region" description="Helical" evidence="1">
    <location>
        <begin position="46"/>
        <end position="66"/>
    </location>
</feature>
<protein>
    <submittedName>
        <fullName evidence="2">Uncharacterized protein</fullName>
    </submittedName>
</protein>
<dbReference type="EMBL" id="FRCR01000024">
    <property type="protein sequence ID" value="SHM91625.1"/>
    <property type="molecule type" value="Genomic_DNA"/>
</dbReference>
<reference evidence="3" key="1">
    <citation type="submission" date="2016-11" db="EMBL/GenBank/DDBJ databases">
        <authorList>
            <person name="Varghese N."/>
            <person name="Submissions S."/>
        </authorList>
    </citation>
    <scope>NUCLEOTIDE SEQUENCE [LARGE SCALE GENOMIC DNA]</scope>
    <source>
        <strain evidence="3">DSM 18802</strain>
    </source>
</reference>